<protein>
    <submittedName>
        <fullName evidence="2">Uncharacterized protein</fullName>
    </submittedName>
</protein>
<feature type="region of interest" description="Disordered" evidence="1">
    <location>
        <begin position="276"/>
        <end position="302"/>
    </location>
</feature>
<dbReference type="VEuPathDB" id="TrichDB:TRFO_14221"/>
<proteinExistence type="predicted"/>
<evidence type="ECO:0000313" key="3">
    <source>
        <dbReference type="Proteomes" id="UP000179807"/>
    </source>
</evidence>
<reference evidence="2" key="1">
    <citation type="submission" date="2016-10" db="EMBL/GenBank/DDBJ databases">
        <authorList>
            <person name="Benchimol M."/>
            <person name="Almeida L.G."/>
            <person name="Vasconcelos A.T."/>
            <person name="Perreira-Neves A."/>
            <person name="Rosa I.A."/>
            <person name="Tasca T."/>
            <person name="Bogo M.R."/>
            <person name="de Souza W."/>
        </authorList>
    </citation>
    <scope>NUCLEOTIDE SEQUENCE [LARGE SCALE GENOMIC DNA]</scope>
    <source>
        <strain evidence="2">K</strain>
    </source>
</reference>
<dbReference type="RefSeq" id="XP_068368448.1">
    <property type="nucleotide sequence ID" value="XM_068497685.1"/>
</dbReference>
<evidence type="ECO:0000256" key="1">
    <source>
        <dbReference type="SAM" id="MobiDB-lite"/>
    </source>
</evidence>
<dbReference type="EMBL" id="MLAK01000239">
    <property type="protein sequence ID" value="OHT15312.1"/>
    <property type="molecule type" value="Genomic_DNA"/>
</dbReference>
<accession>A0A1J4KWR2</accession>
<dbReference type="Proteomes" id="UP000179807">
    <property type="component" value="Unassembled WGS sequence"/>
</dbReference>
<sequence length="335" mass="39724">MTNFIEYENVCFKFTKFGEYLALTWDYKIQKKIKTHLSKIFPIIKDFCSIVYMDYFVSYHQNMLMHYRYSNDALRETNTDEEELSQIGISLFPNIDSQDENPILESFINDQQTNKDTFDFPFENPFENNVLAHSNFSQNGHPIIFENNPIQDGELNPMNVVIPQIIPLRNTSNISNKYKSRKKRKEKVFLTPYQKNFKISVIKIFTTKNAIPKNYIRNLFNSVADSLDLPQMRRTIHRSIDRFYVQYEKEAGRIIFAMENRFQLLGRDLTKLENQRKKRKGDEFGKIHKENENLNQASEKGTPTICETHIETFNENLSENREFNSSDFEWYGGIE</sequence>
<dbReference type="AlphaFoldDB" id="A0A1J4KWR2"/>
<feature type="compositionally biased region" description="Basic and acidic residues" evidence="1">
    <location>
        <begin position="276"/>
        <end position="292"/>
    </location>
</feature>
<comment type="caution">
    <text evidence="2">The sequence shown here is derived from an EMBL/GenBank/DDBJ whole genome shotgun (WGS) entry which is preliminary data.</text>
</comment>
<name>A0A1J4KWR2_9EUKA</name>
<gene>
    <name evidence="2" type="ORF">TRFO_14221</name>
</gene>
<evidence type="ECO:0000313" key="2">
    <source>
        <dbReference type="EMBL" id="OHT15312.1"/>
    </source>
</evidence>
<organism evidence="2 3">
    <name type="scientific">Tritrichomonas foetus</name>
    <dbReference type="NCBI Taxonomy" id="1144522"/>
    <lineage>
        <taxon>Eukaryota</taxon>
        <taxon>Metamonada</taxon>
        <taxon>Parabasalia</taxon>
        <taxon>Tritrichomonadida</taxon>
        <taxon>Tritrichomonadidae</taxon>
        <taxon>Tritrichomonas</taxon>
    </lineage>
</organism>
<dbReference type="GeneID" id="94832389"/>
<keyword evidence="3" id="KW-1185">Reference proteome</keyword>